<dbReference type="Pfam" id="PF12738">
    <property type="entry name" value="PTCB-BRCT"/>
    <property type="match status" value="1"/>
</dbReference>
<dbReference type="PROSITE" id="PS50172">
    <property type="entry name" value="BRCT"/>
    <property type="match status" value="3"/>
</dbReference>
<feature type="region of interest" description="Disordered" evidence="2">
    <location>
        <begin position="376"/>
        <end position="410"/>
    </location>
</feature>
<feature type="domain" description="BRCT" evidence="3">
    <location>
        <begin position="201"/>
        <end position="291"/>
    </location>
</feature>
<evidence type="ECO:0000313" key="6">
    <source>
        <dbReference type="Proteomes" id="UP000070412"/>
    </source>
</evidence>
<dbReference type="OrthoDB" id="251770at2759"/>
<feature type="domain" description="BRCT" evidence="3">
    <location>
        <begin position="103"/>
        <end position="181"/>
    </location>
</feature>
<evidence type="ECO:0000313" key="4">
    <source>
        <dbReference type="EMBL" id="KAF7488073.1"/>
    </source>
</evidence>
<dbReference type="InterPro" id="IPR036420">
    <property type="entry name" value="BRCT_dom_sf"/>
</dbReference>
<dbReference type="EMBL" id="WVUK01000066">
    <property type="protein sequence ID" value="KAF7488073.1"/>
    <property type="molecule type" value="Genomic_DNA"/>
</dbReference>
<gene>
    <name evidence="4" type="ORF">SSS_2543</name>
</gene>
<dbReference type="GO" id="GO:0033314">
    <property type="term" value="P:mitotic DNA replication checkpoint signaling"/>
    <property type="evidence" value="ECO:0007669"/>
    <property type="project" value="TreeGrafter"/>
</dbReference>
<dbReference type="SUPFAM" id="SSF52113">
    <property type="entry name" value="BRCT domain"/>
    <property type="match status" value="3"/>
</dbReference>
<keyword evidence="6" id="KW-1185">Reference proteome</keyword>
<dbReference type="InterPro" id="IPR059215">
    <property type="entry name" value="BRCT2_TopBP1-like"/>
</dbReference>
<dbReference type="EnsemblMetazoa" id="SSS_2543s_mrna">
    <property type="protein sequence ID" value="KAF7488073.1"/>
    <property type="gene ID" value="SSS_2543"/>
</dbReference>
<dbReference type="PANTHER" id="PTHR13561">
    <property type="entry name" value="DNA REPLICATION REGULATOR DPB11-RELATED"/>
    <property type="match status" value="1"/>
</dbReference>
<keyword evidence="4" id="KW-0413">Isomerase</keyword>
<name>A0A834R172_SARSC</name>
<dbReference type="InterPro" id="IPR001357">
    <property type="entry name" value="BRCT_dom"/>
</dbReference>
<dbReference type="GO" id="GO:0016853">
    <property type="term" value="F:isomerase activity"/>
    <property type="evidence" value="ECO:0007669"/>
    <property type="project" value="UniProtKB-KW"/>
</dbReference>
<dbReference type="SMART" id="SM00292">
    <property type="entry name" value="BRCT"/>
    <property type="match status" value="3"/>
</dbReference>
<feature type="domain" description="BRCT" evidence="3">
    <location>
        <begin position="424"/>
        <end position="517"/>
    </location>
</feature>
<reference evidence="6" key="1">
    <citation type="journal article" date="2020" name="PLoS Negl. Trop. Dis.">
        <title>High-quality nuclear genome for Sarcoptes scabiei-A critical resource for a neglected parasite.</title>
        <authorList>
            <person name="Korhonen P.K."/>
            <person name="Gasser R.B."/>
            <person name="Ma G."/>
            <person name="Wang T."/>
            <person name="Stroehlein A.J."/>
            <person name="Young N.D."/>
            <person name="Ang C.S."/>
            <person name="Fernando D.D."/>
            <person name="Lu H.C."/>
            <person name="Taylor S."/>
            <person name="Reynolds S.L."/>
            <person name="Mofiz E."/>
            <person name="Najaraj S.H."/>
            <person name="Gowda H."/>
            <person name="Madugundu A."/>
            <person name="Renuse S."/>
            <person name="Holt D."/>
            <person name="Pandey A."/>
            <person name="Papenfuss A.T."/>
            <person name="Fischer K."/>
        </authorList>
    </citation>
    <scope>NUCLEOTIDE SEQUENCE [LARGE SCALE GENOMIC DNA]</scope>
</reference>
<keyword evidence="1" id="KW-0677">Repeat</keyword>
<evidence type="ECO:0000256" key="1">
    <source>
        <dbReference type="ARBA" id="ARBA00022737"/>
    </source>
</evidence>
<dbReference type="CDD" id="cd17731">
    <property type="entry name" value="BRCT_TopBP1_rpt2_like"/>
    <property type="match status" value="1"/>
</dbReference>
<protein>
    <submittedName>
        <fullName evidence="4">DNA topoisomerase 2-binding protein 1</fullName>
    </submittedName>
</protein>
<reference evidence="4" key="2">
    <citation type="submission" date="2020-01" db="EMBL/GenBank/DDBJ databases">
        <authorList>
            <person name="Korhonen P.K.K."/>
            <person name="Guangxu M.G."/>
            <person name="Wang T.W."/>
            <person name="Stroehlein A.J.S."/>
            <person name="Young N.D."/>
            <person name="Ang C.-S.A."/>
            <person name="Fernando D.W.F."/>
            <person name="Lu H.L."/>
            <person name="Taylor S.T."/>
            <person name="Ehtesham M.E.M."/>
            <person name="Najaraj S.H.N."/>
            <person name="Harsha G.H.G."/>
            <person name="Madugundu A.M."/>
            <person name="Renuse S.R."/>
            <person name="Holt D.H."/>
            <person name="Pandey A.P."/>
            <person name="Papenfuss A.P."/>
            <person name="Gasser R.B.G."/>
            <person name="Fischer K.F."/>
        </authorList>
    </citation>
    <scope>NUCLEOTIDE SEQUENCE</scope>
    <source>
        <strain evidence="4">SSS_KF_BRIS2020</strain>
    </source>
</reference>
<dbReference type="CDD" id="cd17738">
    <property type="entry name" value="BRCT_TopBP1_rpt7"/>
    <property type="match status" value="1"/>
</dbReference>
<evidence type="ECO:0000256" key="2">
    <source>
        <dbReference type="SAM" id="MobiDB-lite"/>
    </source>
</evidence>
<organism evidence="4">
    <name type="scientific">Sarcoptes scabiei</name>
    <name type="common">Itch mite</name>
    <name type="synonym">Acarus scabiei</name>
    <dbReference type="NCBI Taxonomy" id="52283"/>
    <lineage>
        <taxon>Eukaryota</taxon>
        <taxon>Metazoa</taxon>
        <taxon>Ecdysozoa</taxon>
        <taxon>Arthropoda</taxon>
        <taxon>Chelicerata</taxon>
        <taxon>Arachnida</taxon>
        <taxon>Acari</taxon>
        <taxon>Acariformes</taxon>
        <taxon>Sarcoptiformes</taxon>
        <taxon>Astigmata</taxon>
        <taxon>Psoroptidia</taxon>
        <taxon>Sarcoptoidea</taxon>
        <taxon>Sarcoptidae</taxon>
        <taxon>Sarcoptinae</taxon>
        <taxon>Sarcoptes</taxon>
    </lineage>
</organism>
<dbReference type="Proteomes" id="UP000070412">
    <property type="component" value="Unassembled WGS sequence"/>
</dbReference>
<dbReference type="GO" id="GO:0006270">
    <property type="term" value="P:DNA replication initiation"/>
    <property type="evidence" value="ECO:0007669"/>
    <property type="project" value="TreeGrafter"/>
</dbReference>
<evidence type="ECO:0000259" key="3">
    <source>
        <dbReference type="PROSITE" id="PS50172"/>
    </source>
</evidence>
<reference evidence="5" key="3">
    <citation type="submission" date="2022-06" db="UniProtKB">
        <authorList>
            <consortium name="EnsemblMetazoa"/>
        </authorList>
    </citation>
    <scope>IDENTIFICATION</scope>
</reference>
<dbReference type="Pfam" id="PF00533">
    <property type="entry name" value="BRCT"/>
    <property type="match status" value="1"/>
</dbReference>
<dbReference type="AlphaFoldDB" id="A0A834R172"/>
<proteinExistence type="predicted"/>
<accession>A0A834R172</accession>
<evidence type="ECO:0000313" key="5">
    <source>
        <dbReference type="EnsemblMetazoa" id="KAF7488073.1"/>
    </source>
</evidence>
<dbReference type="GO" id="GO:0007095">
    <property type="term" value="P:mitotic G2 DNA damage checkpoint signaling"/>
    <property type="evidence" value="ECO:0007669"/>
    <property type="project" value="TreeGrafter"/>
</dbReference>
<sequence length="677" mass="78096">MDDIDNFSCKFYFIHSEDRSEPSKVMKEALGYIKERKFFPKWVNFETLKTIRLNQHDIVVSDNFDGEIFEYCRDRLIRMVGPLVVNYCDPKQCLNPFLTIPLRELPIFSQCMRKLTITTSNLSINQRESIKKKVILMSGSYDTSLHSKTSFLITDSVITRKYRAAGQLKIPILTPNYIDSCWENYQHEYFRANNSKIVDQYRLPIFNNLKISVSGFKQQERDSIREIVESNGGSYEAALKLNVPNVVLVLNEKKGDKYKYARLKNLPCLKLDWIHDSVVAGYSLPFDAYNIENIKCPEKKTEIEIVPETKPLEYSPSKLKTAAIQQKSSPFKKFDVLADDPDEVCKFVDKFECENKKDLHLSQNFKPLIDAFSDEGSPPVSWSPKDDDSHIPFESQSFHSSTQIPDRKSIDQDQSIEKEILPVSKKESFSNEAVFMFSGFETEEKTKLIKNVEDILKVTVHDDPLVSHQVTHFILYEPCATEKVLAIIAAGIGILKPDYVSDCLNAKKLLPQSKYQWGLDFVQNSPKNLSRVKLMVSALRWKEYLADKKQRLFDGLKFLFLISVENSSMMSACVNILKAGGAEVILLDDFEEKESMLQSILPEIDFALIDFQFKEQPRISKRSFIECIKYLDQKNVIMSHRIISRYIIEGPGTSLQILKDKFPISFQDIRTLISRIY</sequence>
<dbReference type="Gene3D" id="3.40.50.10190">
    <property type="entry name" value="BRCT domain"/>
    <property type="match status" value="4"/>
</dbReference>
<feature type="compositionally biased region" description="Polar residues" evidence="2">
    <location>
        <begin position="394"/>
        <end position="404"/>
    </location>
</feature>
<dbReference type="PANTHER" id="PTHR13561:SF20">
    <property type="entry name" value="DNA TOPOISOMERASE 2-BINDING PROTEIN 1"/>
    <property type="match status" value="1"/>
</dbReference>